<dbReference type="RefSeq" id="WP_133615423.1">
    <property type="nucleotide sequence ID" value="NZ_SNYA01000001.1"/>
</dbReference>
<evidence type="ECO:0000313" key="2">
    <source>
        <dbReference type="Proteomes" id="UP000295601"/>
    </source>
</evidence>
<dbReference type="OrthoDB" id="4891072at2"/>
<dbReference type="AlphaFoldDB" id="A0A4R6S953"/>
<comment type="caution">
    <text evidence="1">The sequence shown here is derived from an EMBL/GenBank/DDBJ whole genome shotgun (WGS) entry which is preliminary data.</text>
</comment>
<keyword evidence="2" id="KW-1185">Reference proteome</keyword>
<dbReference type="Proteomes" id="UP000295601">
    <property type="component" value="Unassembled WGS sequence"/>
</dbReference>
<dbReference type="EMBL" id="SNYA01000001">
    <property type="protein sequence ID" value="TDP95436.1"/>
    <property type="molecule type" value="Genomic_DNA"/>
</dbReference>
<gene>
    <name evidence="1" type="ORF">EDF62_0120</name>
</gene>
<name>A0A4R6S953_9MICO</name>
<sequence length="573" mass="63508">MTTIPPIAPVPRRILDPDLLLQPERLQSLPASRISAGRTLLEKMQREAWTFERVHFDINDRAEGEALYRVHATGEWVFDFVVYSFEPRLDGRTGRITGQNWDMMGALIEGPTTAVDRETTRTELPKLYAGRAAPGTLTWARSNRSFRAFNHAVSALAAGEQPDIEALWEVGYLMRNTGLDGNGTFLTRSFLTLETDHPLRLPLHAQLLSAFIMREFAADLVEAMAAHQSPSAVPLAREVRRMVGIGNGSALGLLFFVNTHPMLIGTWLEQRQTLLAEACQIELQAGGDACEEYRGILVRAAEFSRVDPYVYSRFEDPHLVAEHLDRAIAELDQLAAQGATTGAALLNLLDGEVSDEAWELIAANLLEMLPYERVVAAIEGGIRSEQFICEPTMPLAELREILDRDYRWALETDMSAPGARSFVWYKSADAEEPRRGLASEVVGGRNWALDLPSDVQAVARALAAAGSEVATVGELLRQFPELRAAIERIQSLRDFRYHSPHMNMLSDEFVPVSIVRFMNSAVHGLLRTVDEGDDRNVLGLIYLGAPTAADINEGIAVETRYPQMPALPIGATR</sequence>
<organism evidence="1 2">
    <name type="scientific">Leucobacter luti</name>
    <dbReference type="NCBI Taxonomy" id="340320"/>
    <lineage>
        <taxon>Bacteria</taxon>
        <taxon>Bacillati</taxon>
        <taxon>Actinomycetota</taxon>
        <taxon>Actinomycetes</taxon>
        <taxon>Micrococcales</taxon>
        <taxon>Microbacteriaceae</taxon>
        <taxon>Leucobacter</taxon>
    </lineage>
</organism>
<proteinExistence type="predicted"/>
<protein>
    <submittedName>
        <fullName evidence="1">Uncharacterized protein</fullName>
    </submittedName>
</protein>
<accession>A0A4R6S953</accession>
<reference evidence="1 2" key="1">
    <citation type="submission" date="2019-03" db="EMBL/GenBank/DDBJ databases">
        <title>Genomic analyses of the natural microbiome of Caenorhabditis elegans.</title>
        <authorList>
            <person name="Samuel B."/>
        </authorList>
    </citation>
    <scope>NUCLEOTIDE SEQUENCE [LARGE SCALE GENOMIC DNA]</scope>
    <source>
        <strain evidence="1 2">JUb18</strain>
    </source>
</reference>
<evidence type="ECO:0000313" key="1">
    <source>
        <dbReference type="EMBL" id="TDP95436.1"/>
    </source>
</evidence>